<dbReference type="Pfam" id="PF06949">
    <property type="entry name" value="DUF1292"/>
    <property type="match status" value="1"/>
</dbReference>
<dbReference type="RefSeq" id="WP_090038412.1">
    <property type="nucleotide sequence ID" value="NZ_FOKI01000002.1"/>
</dbReference>
<dbReference type="EMBL" id="FOKI01000002">
    <property type="protein sequence ID" value="SFA77580.1"/>
    <property type="molecule type" value="Genomic_DNA"/>
</dbReference>
<dbReference type="Proteomes" id="UP000198619">
    <property type="component" value="Unassembled WGS sequence"/>
</dbReference>
<reference evidence="2 3" key="1">
    <citation type="submission" date="2016-10" db="EMBL/GenBank/DDBJ databases">
        <authorList>
            <person name="de Groot N.N."/>
        </authorList>
    </citation>
    <scope>NUCLEOTIDE SEQUENCE [LARGE SCALE GENOMIC DNA]</scope>
    <source>
        <strain evidence="2 3">DSM 12271</strain>
    </source>
</reference>
<evidence type="ECO:0000256" key="1">
    <source>
        <dbReference type="HAMAP-Rule" id="MF_01448"/>
    </source>
</evidence>
<evidence type="ECO:0000313" key="3">
    <source>
        <dbReference type="Proteomes" id="UP000198619"/>
    </source>
</evidence>
<sequence length="88" mass="9918">MNDEKQTILLVDEDGVECEFEISEVFGVDELNSEYAVVIPVDSEEEEGILLKMIEEADGSMTLATIEDEEEYDIAAEVYATLFMNEDN</sequence>
<name>A0A1I0VNV7_9CLOT</name>
<comment type="similarity">
    <text evidence="1">Belongs to the UPF0473 family.</text>
</comment>
<gene>
    <name evidence="2" type="ORF">SAMN04488528_1002177</name>
</gene>
<organism evidence="2 3">
    <name type="scientific">Clostridium frigidicarnis</name>
    <dbReference type="NCBI Taxonomy" id="84698"/>
    <lineage>
        <taxon>Bacteria</taxon>
        <taxon>Bacillati</taxon>
        <taxon>Bacillota</taxon>
        <taxon>Clostridia</taxon>
        <taxon>Eubacteriales</taxon>
        <taxon>Clostridiaceae</taxon>
        <taxon>Clostridium</taxon>
    </lineage>
</organism>
<proteinExistence type="inferred from homology"/>
<dbReference type="InterPro" id="IPR009711">
    <property type="entry name" value="UPF0473"/>
</dbReference>
<dbReference type="STRING" id="84698.SAMN04488528_1002177"/>
<dbReference type="OrthoDB" id="9811971at2"/>
<dbReference type="HAMAP" id="MF_01448">
    <property type="entry name" value="UPF0473"/>
    <property type="match status" value="1"/>
</dbReference>
<evidence type="ECO:0000313" key="2">
    <source>
        <dbReference type="EMBL" id="SFA77580.1"/>
    </source>
</evidence>
<accession>A0A1I0VNV7</accession>
<protein>
    <recommendedName>
        <fullName evidence="1">UPF0473 protein SAMN04488528_1002177</fullName>
    </recommendedName>
</protein>
<keyword evidence="3" id="KW-1185">Reference proteome</keyword>
<dbReference type="AlphaFoldDB" id="A0A1I0VNV7"/>